<evidence type="ECO:0000256" key="1">
    <source>
        <dbReference type="SAM" id="MobiDB-lite"/>
    </source>
</evidence>
<evidence type="ECO:0008006" key="4">
    <source>
        <dbReference type="Google" id="ProtNLM"/>
    </source>
</evidence>
<organism evidence="2 3">
    <name type="scientific">Companilactobacillus ginsenosidimutans</name>
    <dbReference type="NCBI Taxonomy" id="1007676"/>
    <lineage>
        <taxon>Bacteria</taxon>
        <taxon>Bacillati</taxon>
        <taxon>Bacillota</taxon>
        <taxon>Bacilli</taxon>
        <taxon>Lactobacillales</taxon>
        <taxon>Lactobacillaceae</taxon>
        <taxon>Companilactobacillus</taxon>
    </lineage>
</organism>
<sequence length="1652" mass="182225">MTSKKSSSNMHHQKMAHRTTKIAAIAGLTMTCGMILSEISPVVFGEQRVSAAEGTPVTHTQKPTSTVPAPSGEKGPTPETPATPETPDTNDLKPDGTTLSITSADQFNDFKNIDTSTDHSFDNIETITFSGDSDYQVSDDQAMATLFNRFKKLTTVNGIDKLDIRALTTLNNAFNKTQIKELDFSNLNISDKTIDSLLAIPTLEKITLPGNTNLKDSISKTTAAGDTWIKMDSKHPDMPAYGQKIDDNFSMPSNSITINKFPGNYWKTDLKLAISVDGSDSPLNITVYNILVKNGVPNTIMLPESPDPKYSRTSESTKINIPNDYTTGKSVSIDRTDLYQLNNQPVEPANPLKLTNGDTLRITPENYSKENVTSFKEKSEVKHLIFDNDIELTGNISRLFSGFNNLIDFNGSSDVLNVKTSNITNMDNLFAGTKISSLDMSSWDLSKLESANNMFSNTGLVKLVVSSTQPLSKLSLPSSDKSTWFKYNKEMNTTDDFTNADIISDTDLTSLTPAKSASDKTYFQMKSGKYANSPVTLNVTKDGQGNSSISLGRILRQSGDTKKSFDLSKLDVNYIFTPNNVNLTFNDLTSNPVTDQPVSCISKDKLIVLSDGTLHVTSSNFKEFSKNQLDASQKSKVQTIVMDKDIKLSENLSRLFHGYTNLTKIEGLSDLDTSNVTNMDYMFQGDVSLENLDVSHFDVRNVITFQQMFEGTSIKELNLENWKFKENSNTNVNLFLADNALEKLTLPGNKNLLNGELTRTGLPDILDGKKISFIQDAIPGTQNYQGKLALENTLLKSKETATTFYRVPGEFHTRALNVLIKVKGRNDSVQASTQDMYTVSPNQSITVPAPKIKGYHAMDNLNTVLNVGSNLDSEISLTSPIYTKDSNNSNDLVVVNGNLSLTPDNFNVDNIKKFSQSTDVHTISIDPEIKLSDISNDLTDLFSSYNKLEKITGLNKLDVSNVQHMDRMFKNTKVKSLDIQDWLFNENVTTDNMFQNSSINDLKLKKGTKLSNVNLPTGESTDSEKSTWFEGKDNKPENNKILGSDTLINIVPTQTDNSDNFDEYQLVPGEFKNNDITVNIVKDGKSDTIAVKSIFRKIGDSFEIKVPDKPDFVANQQTITLTDDGSNKALTPKNELVYTPEAKVLINKGNKTDITAKNFNSQSIINFSKGNGQTVEEIHIKGPEKITVSGTDLANLFSGFTHLKVIDGLQYLDTSKATDMSNMFAGTALESIDLSNLDTSNVTSTANMFKDTPELTNIIFAPAPITTNDKEKEQTNPVANKVAWNLNKVTSVQGMFENSGIKDLDLSSWTLPVNQPTADGMFLKTALTRLTLPKNVKLSKTGLTPTEGHTWLLDDAQKGGNDAYSTIVADGNLDSTTGTTLNLKKGVYESHKLDLIAAFDGNSKPFTTGLSYTFVPGNTITVDKPHVDGYYQPKGEIEIPTNKTGIPAAVDVHDKLSYESIPVPEQPDTGNQGNNNSGSSSTSTGSTTTDNSNHNWLNLPDFPDFHFNTHHEFKPVTTIVKAIRKISTHVRKTAIKLYNSALKLIKNRSLSPNTPWFSDKEMTKDGIKYFRVSTNEWVRANDVYEYAEHLVTITTKGGTPKQLVNSLGKTIVNRSLSKNSAWRSDRTITLNGKLYHRVSTDEFVADDDVTIK</sequence>
<feature type="compositionally biased region" description="Polar residues" evidence="1">
    <location>
        <begin position="57"/>
        <end position="68"/>
    </location>
</feature>
<feature type="region of interest" description="Disordered" evidence="1">
    <location>
        <begin position="53"/>
        <end position="97"/>
    </location>
</feature>
<dbReference type="PROSITE" id="PS51450">
    <property type="entry name" value="LRR"/>
    <property type="match status" value="1"/>
</dbReference>
<dbReference type="KEGG" id="lgn:ABM34_10110"/>
<dbReference type="EMBL" id="CP012034">
    <property type="protein sequence ID" value="AKP67848.1"/>
    <property type="molecule type" value="Genomic_DNA"/>
</dbReference>
<accession>A0A0H4QMB1</accession>
<evidence type="ECO:0000313" key="3">
    <source>
        <dbReference type="Proteomes" id="UP000036106"/>
    </source>
</evidence>
<feature type="compositionally biased region" description="Low complexity" evidence="1">
    <location>
        <begin position="80"/>
        <end position="89"/>
    </location>
</feature>
<protein>
    <recommendedName>
        <fullName evidence="4">Surface layer protein A domain-containing protein</fullName>
    </recommendedName>
</protein>
<dbReference type="InterPro" id="IPR001611">
    <property type="entry name" value="Leu-rich_rpt"/>
</dbReference>
<dbReference type="Pfam" id="PF03382">
    <property type="entry name" value="DUF285"/>
    <property type="match status" value="4"/>
</dbReference>
<dbReference type="PATRIC" id="fig|1007676.4.peg.2046"/>
<proteinExistence type="predicted"/>
<feature type="region of interest" description="Disordered" evidence="1">
    <location>
        <begin position="1460"/>
        <end position="1494"/>
    </location>
</feature>
<feature type="region of interest" description="Disordered" evidence="1">
    <location>
        <begin position="1013"/>
        <end position="1035"/>
    </location>
</feature>
<dbReference type="InterPro" id="IPR005046">
    <property type="entry name" value="DUF285"/>
</dbReference>
<dbReference type="InterPro" id="IPR011889">
    <property type="entry name" value="Liste_lipo_26"/>
</dbReference>
<name>A0A0H4QMB1_9LACO</name>
<dbReference type="STRING" id="1007676.ABM34_10110"/>
<feature type="compositionally biased region" description="Basic and acidic residues" evidence="1">
    <location>
        <begin position="1022"/>
        <end position="1035"/>
    </location>
</feature>
<dbReference type="RefSeq" id="WP_048705479.1">
    <property type="nucleotide sequence ID" value="NZ_CP012034.1"/>
</dbReference>
<gene>
    <name evidence="2" type="ORF">ABM34_10110</name>
</gene>
<feature type="compositionally biased region" description="Low complexity" evidence="1">
    <location>
        <begin position="1469"/>
        <end position="1493"/>
    </location>
</feature>
<reference evidence="3" key="1">
    <citation type="submission" date="2015-07" db="EMBL/GenBank/DDBJ databases">
        <title>Lactobacillus ginsenosidimutans/EMML 3141/ whole genome sequencing.</title>
        <authorList>
            <person name="Kim M.K."/>
            <person name="Im W.-T."/>
            <person name="Srinivasan S."/>
            <person name="Lee J.-J."/>
        </authorList>
    </citation>
    <scope>NUCLEOTIDE SEQUENCE [LARGE SCALE GENOMIC DNA]</scope>
    <source>
        <strain evidence="3">EMML 3041</strain>
    </source>
</reference>
<dbReference type="NCBIfam" id="TIGR02167">
    <property type="entry name" value="Liste_lipo_26"/>
    <property type="match status" value="3"/>
</dbReference>
<evidence type="ECO:0000313" key="2">
    <source>
        <dbReference type="EMBL" id="AKP67848.1"/>
    </source>
</evidence>
<dbReference type="Proteomes" id="UP000036106">
    <property type="component" value="Chromosome"/>
</dbReference>
<keyword evidence="3" id="KW-1185">Reference proteome</keyword>